<evidence type="ECO:0000256" key="1">
    <source>
        <dbReference type="ARBA" id="ARBA00023015"/>
    </source>
</evidence>
<evidence type="ECO:0000256" key="2">
    <source>
        <dbReference type="ARBA" id="ARBA00023125"/>
    </source>
</evidence>
<dbReference type="InterPro" id="IPR037923">
    <property type="entry name" value="HTH-like"/>
</dbReference>
<organism evidence="5 6">
    <name type="scientific">Lederbergia citrisecunda</name>
    <dbReference type="NCBI Taxonomy" id="2833583"/>
    <lineage>
        <taxon>Bacteria</taxon>
        <taxon>Bacillati</taxon>
        <taxon>Bacillota</taxon>
        <taxon>Bacilli</taxon>
        <taxon>Bacillales</taxon>
        <taxon>Bacillaceae</taxon>
        <taxon>Lederbergia</taxon>
    </lineage>
</organism>
<evidence type="ECO:0000313" key="6">
    <source>
        <dbReference type="Proteomes" id="UP000682713"/>
    </source>
</evidence>
<keyword evidence="2" id="KW-0238">DNA-binding</keyword>
<keyword evidence="6" id="KW-1185">Reference proteome</keyword>
<dbReference type="InterPro" id="IPR020449">
    <property type="entry name" value="Tscrpt_reg_AraC-type_HTH"/>
</dbReference>
<dbReference type="SUPFAM" id="SSF51215">
    <property type="entry name" value="Regulatory protein AraC"/>
    <property type="match status" value="1"/>
</dbReference>
<dbReference type="PROSITE" id="PS00041">
    <property type="entry name" value="HTH_ARAC_FAMILY_1"/>
    <property type="match status" value="1"/>
</dbReference>
<dbReference type="InterPro" id="IPR014710">
    <property type="entry name" value="RmlC-like_jellyroll"/>
</dbReference>
<evidence type="ECO:0000259" key="4">
    <source>
        <dbReference type="PROSITE" id="PS01124"/>
    </source>
</evidence>
<dbReference type="Pfam" id="PF02311">
    <property type="entry name" value="AraC_binding"/>
    <property type="match status" value="1"/>
</dbReference>
<dbReference type="InterPro" id="IPR009057">
    <property type="entry name" value="Homeodomain-like_sf"/>
</dbReference>
<dbReference type="PROSITE" id="PS01124">
    <property type="entry name" value="HTH_ARAC_FAMILY_2"/>
    <property type="match status" value="1"/>
</dbReference>
<protein>
    <submittedName>
        <fullName evidence="5">Helix-turn-helix transcriptional regulator</fullName>
    </submittedName>
</protein>
<accession>A0A942YMD6</accession>
<gene>
    <name evidence="5" type="ORF">KHA93_13180</name>
</gene>
<dbReference type="PANTHER" id="PTHR43280:SF28">
    <property type="entry name" value="HTH-TYPE TRANSCRIPTIONAL ACTIVATOR RHAS"/>
    <property type="match status" value="1"/>
</dbReference>
<dbReference type="InterPro" id="IPR018060">
    <property type="entry name" value="HTH_AraC"/>
</dbReference>
<dbReference type="PANTHER" id="PTHR43280">
    <property type="entry name" value="ARAC-FAMILY TRANSCRIPTIONAL REGULATOR"/>
    <property type="match status" value="1"/>
</dbReference>
<keyword evidence="1" id="KW-0805">Transcription regulation</keyword>
<dbReference type="RefSeq" id="WP_213111148.1">
    <property type="nucleotide sequence ID" value="NZ_JAGYPJ010000001.1"/>
</dbReference>
<dbReference type="GO" id="GO:0003700">
    <property type="term" value="F:DNA-binding transcription factor activity"/>
    <property type="evidence" value="ECO:0007669"/>
    <property type="project" value="InterPro"/>
</dbReference>
<evidence type="ECO:0000313" key="5">
    <source>
        <dbReference type="EMBL" id="MBS4200585.1"/>
    </source>
</evidence>
<dbReference type="Proteomes" id="UP000682713">
    <property type="component" value="Unassembled WGS sequence"/>
</dbReference>
<dbReference type="SUPFAM" id="SSF46689">
    <property type="entry name" value="Homeodomain-like"/>
    <property type="match status" value="2"/>
</dbReference>
<dbReference type="SMART" id="SM00342">
    <property type="entry name" value="HTH_ARAC"/>
    <property type="match status" value="1"/>
</dbReference>
<reference evidence="5 6" key="1">
    <citation type="submission" date="2021-05" db="EMBL/GenBank/DDBJ databases">
        <title>Novel Bacillus species.</title>
        <authorList>
            <person name="Liu G."/>
        </authorList>
    </citation>
    <scope>NUCLEOTIDE SEQUENCE [LARGE SCALE GENOMIC DNA]</scope>
    <source>
        <strain evidence="5 6">FJAT-49732</strain>
    </source>
</reference>
<dbReference type="Pfam" id="PF12833">
    <property type="entry name" value="HTH_18"/>
    <property type="match status" value="1"/>
</dbReference>
<dbReference type="GO" id="GO:0043565">
    <property type="term" value="F:sequence-specific DNA binding"/>
    <property type="evidence" value="ECO:0007669"/>
    <property type="project" value="InterPro"/>
</dbReference>
<feature type="domain" description="HTH araC/xylS-type" evidence="4">
    <location>
        <begin position="183"/>
        <end position="281"/>
    </location>
</feature>
<dbReference type="AlphaFoldDB" id="A0A942YMD6"/>
<dbReference type="EMBL" id="JAGYPJ010000001">
    <property type="protein sequence ID" value="MBS4200585.1"/>
    <property type="molecule type" value="Genomic_DNA"/>
</dbReference>
<dbReference type="CDD" id="cd02208">
    <property type="entry name" value="cupin_RmlC-like"/>
    <property type="match status" value="1"/>
</dbReference>
<evidence type="ECO:0000256" key="3">
    <source>
        <dbReference type="ARBA" id="ARBA00023163"/>
    </source>
</evidence>
<dbReference type="PRINTS" id="PR00032">
    <property type="entry name" value="HTHARAC"/>
</dbReference>
<dbReference type="InterPro" id="IPR018062">
    <property type="entry name" value="HTH_AraC-typ_CS"/>
</dbReference>
<dbReference type="Gene3D" id="2.60.120.10">
    <property type="entry name" value="Jelly Rolls"/>
    <property type="match status" value="1"/>
</dbReference>
<dbReference type="InterPro" id="IPR003313">
    <property type="entry name" value="AraC-bd"/>
</dbReference>
<dbReference type="Gene3D" id="1.10.10.60">
    <property type="entry name" value="Homeodomain-like"/>
    <property type="match status" value="2"/>
</dbReference>
<name>A0A942YMD6_9BACI</name>
<keyword evidence="3" id="KW-0804">Transcription</keyword>
<comment type="caution">
    <text evidence="5">The sequence shown here is derived from an EMBL/GenBank/DDBJ whole genome shotgun (WGS) entry which is preliminary data.</text>
</comment>
<sequence length="284" mass="33084">MEIEHLKESTVIPDKTFPINVFFVQDIYLHWHDHMEWIIVKEGRACIQIDDSFVELQRGEIAFVNSKQLHAARIIDSDTELIAIVFNGAIVKNNGLDNTGNLYFSPYLFRQLKLPNFLKKEDDHTNKIRAAILRLINEFEGKEKGFELLIKAELFKIFGLILRNYCQIEQLSVTRIQKNYHLTELLDYLRENYNKSITVQQAASMVNLSPNHFCKIFKKVTSKTLIEYLNILRVNEAERILMETDLPITEVAEKVGYGSITYFGRVFKKIKNISPSAIRNIQEK</sequence>
<proteinExistence type="predicted"/>